<feature type="region of interest" description="Disordered" evidence="3">
    <location>
        <begin position="44"/>
        <end position="138"/>
    </location>
</feature>
<dbReference type="InterPro" id="IPR019489">
    <property type="entry name" value="Clp_ATPase_C"/>
</dbReference>
<organism evidence="6 7">
    <name type="scientific">Chlorella vulgaris</name>
    <name type="common">Green alga</name>
    <dbReference type="NCBI Taxonomy" id="3077"/>
    <lineage>
        <taxon>Eukaryota</taxon>
        <taxon>Viridiplantae</taxon>
        <taxon>Chlorophyta</taxon>
        <taxon>core chlorophytes</taxon>
        <taxon>Trebouxiophyceae</taxon>
        <taxon>Chlorellales</taxon>
        <taxon>Chlorellaceae</taxon>
        <taxon>Chlorella clade</taxon>
        <taxon>Chlorella</taxon>
    </lineage>
</organism>
<dbReference type="GO" id="GO:0005524">
    <property type="term" value="F:ATP binding"/>
    <property type="evidence" value="ECO:0007669"/>
    <property type="project" value="UniProtKB-KW"/>
</dbReference>
<evidence type="ECO:0000256" key="3">
    <source>
        <dbReference type="SAM" id="MobiDB-lite"/>
    </source>
</evidence>
<dbReference type="GO" id="GO:0140662">
    <property type="term" value="F:ATP-dependent protein folding chaperone"/>
    <property type="evidence" value="ECO:0007669"/>
    <property type="project" value="InterPro"/>
</dbReference>
<dbReference type="NCBIfam" id="TIGR00382">
    <property type="entry name" value="clpX"/>
    <property type="match status" value="1"/>
</dbReference>
<name>A0A9D4TMF5_CHLVU</name>
<keyword evidence="2" id="KW-0067">ATP-binding</keyword>
<dbReference type="Pfam" id="PF07724">
    <property type="entry name" value="AAA_2"/>
    <property type="match status" value="1"/>
</dbReference>
<evidence type="ECO:0000256" key="2">
    <source>
        <dbReference type="ARBA" id="ARBA00022840"/>
    </source>
</evidence>
<dbReference type="GO" id="GO:0051603">
    <property type="term" value="P:proteolysis involved in protein catabolic process"/>
    <property type="evidence" value="ECO:0007669"/>
    <property type="project" value="TreeGrafter"/>
</dbReference>
<comment type="caution">
    <text evidence="6">The sequence shown here is derived from an EMBL/GenBank/DDBJ whole genome shotgun (WGS) entry which is preliminary data.</text>
</comment>
<keyword evidence="7" id="KW-1185">Reference proteome</keyword>
<proteinExistence type="predicted"/>
<protein>
    <recommendedName>
        <fullName evidence="8">ATP-dependent Clp protease ATP-binding subunit</fullName>
    </recommendedName>
</protein>
<dbReference type="EMBL" id="SIDB01000008">
    <property type="protein sequence ID" value="KAI3429567.1"/>
    <property type="molecule type" value="Genomic_DNA"/>
</dbReference>
<reference evidence="6" key="2">
    <citation type="submission" date="2020-11" db="EMBL/GenBank/DDBJ databases">
        <authorList>
            <person name="Cecchin M."/>
            <person name="Marcolungo L."/>
            <person name="Rossato M."/>
            <person name="Girolomoni L."/>
            <person name="Cosentino E."/>
            <person name="Cuine S."/>
            <person name="Li-Beisson Y."/>
            <person name="Delledonne M."/>
            <person name="Ballottari M."/>
        </authorList>
    </citation>
    <scope>NUCLEOTIDE SEQUENCE</scope>
    <source>
        <strain evidence="6">211/11P</strain>
        <tissue evidence="6">Whole cell</tissue>
    </source>
</reference>
<evidence type="ECO:0000259" key="4">
    <source>
        <dbReference type="SMART" id="SM00382"/>
    </source>
</evidence>
<dbReference type="OrthoDB" id="1721884at2759"/>
<feature type="domain" description="Clp ATPase C-terminal" evidence="5">
    <location>
        <begin position="556"/>
        <end position="646"/>
    </location>
</feature>
<evidence type="ECO:0000256" key="1">
    <source>
        <dbReference type="ARBA" id="ARBA00022741"/>
    </source>
</evidence>
<gene>
    <name evidence="6" type="ORF">D9Q98_005654</name>
</gene>
<dbReference type="Gene3D" id="1.10.8.60">
    <property type="match status" value="1"/>
</dbReference>
<feature type="region of interest" description="Disordered" evidence="3">
    <location>
        <begin position="151"/>
        <end position="177"/>
    </location>
</feature>
<dbReference type="SUPFAM" id="SSF52540">
    <property type="entry name" value="P-loop containing nucleoside triphosphate hydrolases"/>
    <property type="match status" value="1"/>
</dbReference>
<feature type="domain" description="AAA+ ATPase" evidence="4">
    <location>
        <begin position="348"/>
        <end position="510"/>
    </location>
</feature>
<dbReference type="GO" id="GO:0005759">
    <property type="term" value="C:mitochondrial matrix"/>
    <property type="evidence" value="ECO:0007669"/>
    <property type="project" value="TreeGrafter"/>
</dbReference>
<keyword evidence="1" id="KW-0547">Nucleotide-binding</keyword>
<dbReference type="InterPro" id="IPR027417">
    <property type="entry name" value="P-loop_NTPase"/>
</dbReference>
<dbReference type="InterPro" id="IPR003593">
    <property type="entry name" value="AAA+_ATPase"/>
</dbReference>
<dbReference type="GO" id="GO:0051082">
    <property type="term" value="F:unfolded protein binding"/>
    <property type="evidence" value="ECO:0007669"/>
    <property type="project" value="InterPro"/>
</dbReference>
<dbReference type="PANTHER" id="PTHR48102">
    <property type="entry name" value="ATP-DEPENDENT CLP PROTEASE ATP-BINDING SUBUNIT CLPX-LIKE, MITOCHONDRIAL-RELATED"/>
    <property type="match status" value="1"/>
</dbReference>
<sequence length="702" mass="73333">MISHAMGSRAGRRALALGLRLQRASTVQQTQVAAVAANFAGRGAASSSESQGTTSPASSPNTSSSIDQPTPQALAASSKRAFNSPPDALPAPSPSSTSSGASSLRPQPFHNAQQAPPPGAASYVPRRQQQQQAAHQLRLAVSAEAETIHRPIRTSGSSSAGSQASVSNVPLGAIPNYGGKTSEGTTASYHRWGMDKVPAPREIVDCLGEYVIGQAQAKKVLAVAVHNHYKRIEHQMEAQRKQAAAQAAAQAAQAAAAAQAEAVGAGRLPPNFANMSPEALQHIGQLGLGALARNPASRAPLMYTDALTGSPGDHGIRSGLQQLDEEDGDEEEAGPGAAQLPADHVEIEKSNVLILGPTGCGKTLMAKTLARLVNVPFAMSDATTLTQAGYVGEDVESILYKLYQSANYDLAATQVGIVYVDEVDKITKRSENISITRDVSGEGVQQALLRMLEGTVVNVPEKGGRKNPRGDFIQIDTTNILFICGGAFIDLDRQVAERIASSSIGFGNPVRARGTAATAQAQSAALCQVEQSDLIRYGLIPEFVGRFPVISTLEALSEEELAHVLCQPKNALAKQYSSIFGKNGCRFHITAGGVRATAREARAKGVGARGLRSILERRLLDPMFHAADDDVEGVVLDAGPDGALVPPHICRGPGSFKAHMVAIGEPVADGEGDGKGDGEAGGAEGGERHQQEREELQAATVS</sequence>
<dbReference type="Proteomes" id="UP001055712">
    <property type="component" value="Unassembled WGS sequence"/>
</dbReference>
<dbReference type="CDD" id="cd19497">
    <property type="entry name" value="RecA-like_ClpX"/>
    <property type="match status" value="1"/>
</dbReference>
<evidence type="ECO:0000313" key="7">
    <source>
        <dbReference type="Proteomes" id="UP001055712"/>
    </source>
</evidence>
<feature type="compositionally biased region" description="Low complexity" evidence="3">
    <location>
        <begin position="155"/>
        <end position="167"/>
    </location>
</feature>
<feature type="region of interest" description="Disordered" evidence="3">
    <location>
        <begin position="666"/>
        <end position="702"/>
    </location>
</feature>
<dbReference type="SMART" id="SM01086">
    <property type="entry name" value="ClpB_D2-small"/>
    <property type="match status" value="1"/>
</dbReference>
<feature type="compositionally biased region" description="Low complexity" evidence="3">
    <location>
        <begin position="126"/>
        <end position="138"/>
    </location>
</feature>
<dbReference type="InterPro" id="IPR050052">
    <property type="entry name" value="ATP-dep_Clp_protease_ClpX"/>
</dbReference>
<feature type="compositionally biased region" description="Basic and acidic residues" evidence="3">
    <location>
        <begin position="685"/>
        <end position="696"/>
    </location>
</feature>
<evidence type="ECO:0008006" key="8">
    <source>
        <dbReference type="Google" id="ProtNLM"/>
    </source>
</evidence>
<dbReference type="NCBIfam" id="NF003745">
    <property type="entry name" value="PRK05342.1"/>
    <property type="match status" value="1"/>
</dbReference>
<dbReference type="SMART" id="SM00382">
    <property type="entry name" value="AAA"/>
    <property type="match status" value="1"/>
</dbReference>
<dbReference type="GO" id="GO:0016887">
    <property type="term" value="F:ATP hydrolysis activity"/>
    <property type="evidence" value="ECO:0007669"/>
    <property type="project" value="InterPro"/>
</dbReference>
<dbReference type="PANTHER" id="PTHR48102:SF7">
    <property type="entry name" value="ATP-DEPENDENT CLP PROTEASE ATP-BINDING SUBUNIT CLPX-LIKE, MITOCHONDRIAL"/>
    <property type="match status" value="1"/>
</dbReference>
<dbReference type="AlphaFoldDB" id="A0A9D4TMF5"/>
<dbReference type="Gene3D" id="3.40.50.300">
    <property type="entry name" value="P-loop containing nucleotide triphosphate hydrolases"/>
    <property type="match status" value="1"/>
</dbReference>
<feature type="compositionally biased region" description="Low complexity" evidence="3">
    <location>
        <begin position="44"/>
        <end position="65"/>
    </location>
</feature>
<feature type="compositionally biased region" description="Low complexity" evidence="3">
    <location>
        <begin position="94"/>
        <end position="103"/>
    </location>
</feature>
<dbReference type="InterPro" id="IPR004487">
    <property type="entry name" value="Clp_protease_ATP-bd_su_ClpX"/>
</dbReference>
<accession>A0A9D4TMF5</accession>
<dbReference type="InterPro" id="IPR003959">
    <property type="entry name" value="ATPase_AAA_core"/>
</dbReference>
<evidence type="ECO:0000259" key="5">
    <source>
        <dbReference type="SMART" id="SM01086"/>
    </source>
</evidence>
<reference evidence="6" key="1">
    <citation type="journal article" date="2019" name="Plant J.">
        <title>Chlorella vulgaris genome assembly and annotation reveals the molecular basis for metabolic acclimation to high light conditions.</title>
        <authorList>
            <person name="Cecchin M."/>
            <person name="Marcolungo L."/>
            <person name="Rossato M."/>
            <person name="Girolomoni L."/>
            <person name="Cosentino E."/>
            <person name="Cuine S."/>
            <person name="Li-Beisson Y."/>
            <person name="Delledonne M."/>
            <person name="Ballottari M."/>
        </authorList>
    </citation>
    <scope>NUCLEOTIDE SEQUENCE</scope>
    <source>
        <strain evidence="6">211/11P</strain>
    </source>
</reference>
<evidence type="ECO:0000313" key="6">
    <source>
        <dbReference type="EMBL" id="KAI3429567.1"/>
    </source>
</evidence>